<dbReference type="Proteomes" id="UP000244855">
    <property type="component" value="Unassembled WGS sequence"/>
</dbReference>
<dbReference type="EMBL" id="KZ805423">
    <property type="protein sequence ID" value="PVH97994.1"/>
    <property type="molecule type" value="Genomic_DNA"/>
</dbReference>
<proteinExistence type="inferred from homology"/>
<feature type="domain" description="FAD-binding PCMH-type" evidence="4">
    <location>
        <begin position="119"/>
        <end position="302"/>
    </location>
</feature>
<dbReference type="GO" id="GO:0071949">
    <property type="term" value="F:FAD binding"/>
    <property type="evidence" value="ECO:0007669"/>
    <property type="project" value="InterPro"/>
</dbReference>
<evidence type="ECO:0000256" key="1">
    <source>
        <dbReference type="ARBA" id="ARBA00005466"/>
    </source>
</evidence>
<dbReference type="PANTHER" id="PTHR13878">
    <property type="entry name" value="GULONOLACTONE OXIDASE"/>
    <property type="match status" value="1"/>
</dbReference>
<organism evidence="5 6">
    <name type="scientific">Periconia macrospinosa</name>
    <dbReference type="NCBI Taxonomy" id="97972"/>
    <lineage>
        <taxon>Eukaryota</taxon>
        <taxon>Fungi</taxon>
        <taxon>Dikarya</taxon>
        <taxon>Ascomycota</taxon>
        <taxon>Pezizomycotina</taxon>
        <taxon>Dothideomycetes</taxon>
        <taxon>Pleosporomycetidae</taxon>
        <taxon>Pleosporales</taxon>
        <taxon>Massarineae</taxon>
        <taxon>Periconiaceae</taxon>
        <taxon>Periconia</taxon>
    </lineage>
</organism>
<keyword evidence="6" id="KW-1185">Reference proteome</keyword>
<feature type="signal peptide" evidence="3">
    <location>
        <begin position="1"/>
        <end position="20"/>
    </location>
</feature>
<dbReference type="PANTHER" id="PTHR13878:SF91">
    <property type="entry name" value="FAD BINDING DOMAIN PROTEIN (AFU_ORTHOLOGUE AFUA_6G12070)-RELATED"/>
    <property type="match status" value="1"/>
</dbReference>
<dbReference type="InterPro" id="IPR016169">
    <property type="entry name" value="FAD-bd_PCMH_sub2"/>
</dbReference>
<evidence type="ECO:0000256" key="3">
    <source>
        <dbReference type="SAM" id="SignalP"/>
    </source>
</evidence>
<feature type="chain" id="PRO_5016009175" evidence="3">
    <location>
        <begin position="21"/>
        <end position="581"/>
    </location>
</feature>
<name>A0A2V1DLI6_9PLEO</name>
<dbReference type="Gene3D" id="3.40.462.20">
    <property type="match status" value="1"/>
</dbReference>
<dbReference type="AlphaFoldDB" id="A0A2V1DLI6"/>
<dbReference type="InterPro" id="IPR050432">
    <property type="entry name" value="FAD-linked_Oxidoreductases_BP"/>
</dbReference>
<dbReference type="GO" id="GO:0016491">
    <property type="term" value="F:oxidoreductase activity"/>
    <property type="evidence" value="ECO:0007669"/>
    <property type="project" value="UniProtKB-KW"/>
</dbReference>
<reference evidence="5 6" key="1">
    <citation type="journal article" date="2018" name="Sci. Rep.">
        <title>Comparative genomics provides insights into the lifestyle and reveals functional heterogeneity of dark septate endophytic fungi.</title>
        <authorList>
            <person name="Knapp D.G."/>
            <person name="Nemeth J.B."/>
            <person name="Barry K."/>
            <person name="Hainaut M."/>
            <person name="Henrissat B."/>
            <person name="Johnson J."/>
            <person name="Kuo A."/>
            <person name="Lim J.H.P."/>
            <person name="Lipzen A."/>
            <person name="Nolan M."/>
            <person name="Ohm R.A."/>
            <person name="Tamas L."/>
            <person name="Grigoriev I.V."/>
            <person name="Spatafora J.W."/>
            <person name="Nagy L.G."/>
            <person name="Kovacs G.M."/>
        </authorList>
    </citation>
    <scope>NUCLEOTIDE SEQUENCE [LARGE SCALE GENOMIC DNA]</scope>
    <source>
        <strain evidence="5 6">DSE2036</strain>
    </source>
</reference>
<dbReference type="InterPro" id="IPR036318">
    <property type="entry name" value="FAD-bd_PCMH-like_sf"/>
</dbReference>
<keyword evidence="2" id="KW-0560">Oxidoreductase</keyword>
<evidence type="ECO:0000259" key="4">
    <source>
        <dbReference type="PROSITE" id="PS51387"/>
    </source>
</evidence>
<dbReference type="STRING" id="97972.A0A2V1DLI6"/>
<sequence length="581" mass="64692">MAFLLLYLLVISSIVPISFQIIENNVWNSLNQSLHGRLRKAYPFAIPCFSSYESHSIPSEPEMCSDIKQNYRSPAFRTEHFSGFMNSQSEICLANSIEQCLLDNTDSNSAIPANSTCFQGNVPSYYVEVGDVQDVITAFQFAKLHGITVSIKNTGHDYLTRNTLRSSLSIWTHHLRHLSFSPNFSPAGCHSSHSYQAITVGAGVNFDELYTFAEEHNSTSIGGYASTVGASGGWLLGGGHSNLSPVYGLGVDRVVEITLVTPDGALRTVNNCQDPDLFWALRGGGGGSFGVVISSTSTVEPRMPVAVASVSYVPRNNSEKIAWIDMLINSSLAWGLQGWGGHITGSNFIHTNPLLNLSAATESMRPAINFANEHNGTAVIEVLPSWYAFYKKYVIPLQRGVGEMRFLSTRLIPASMFEKATSRRQLLSFFEHVVGLGIDPYIPVTTPFIYPYTPNSTSATPAWRNSLWHVSTSISIPWNSSDADRLTALAKLTRLTKIKEELAPKSGAYVNEANPFTQDWKKAWWGDDNYERLLKVKRRVDREGVLKCWKCVGFDEYDKEGKFRCLMEMQRRIETSLEREQ</sequence>
<dbReference type="PROSITE" id="PS51387">
    <property type="entry name" value="FAD_PCMH"/>
    <property type="match status" value="1"/>
</dbReference>
<dbReference type="Gene3D" id="3.30.465.10">
    <property type="match status" value="2"/>
</dbReference>
<dbReference type="InterPro" id="IPR016166">
    <property type="entry name" value="FAD-bd_PCMH"/>
</dbReference>
<dbReference type="Pfam" id="PF01565">
    <property type="entry name" value="FAD_binding_4"/>
    <property type="match status" value="1"/>
</dbReference>
<protein>
    <submittedName>
        <fullName evidence="5">FAD-binding domain-containing protein</fullName>
    </submittedName>
</protein>
<dbReference type="SUPFAM" id="SSF56176">
    <property type="entry name" value="FAD-binding/transporter-associated domain-like"/>
    <property type="match status" value="1"/>
</dbReference>
<comment type="similarity">
    <text evidence="1">Belongs to the oxygen-dependent FAD-linked oxidoreductase family.</text>
</comment>
<accession>A0A2V1DLI6</accession>
<dbReference type="InterPro" id="IPR006094">
    <property type="entry name" value="Oxid_FAD_bind_N"/>
</dbReference>
<dbReference type="InterPro" id="IPR012951">
    <property type="entry name" value="BBE"/>
</dbReference>
<keyword evidence="3" id="KW-0732">Signal</keyword>
<dbReference type="Pfam" id="PF08031">
    <property type="entry name" value="BBE"/>
    <property type="match status" value="1"/>
</dbReference>
<gene>
    <name evidence="5" type="ORF">DM02DRAFT_596651</name>
</gene>
<dbReference type="OrthoDB" id="9983560at2759"/>
<evidence type="ECO:0000313" key="5">
    <source>
        <dbReference type="EMBL" id="PVH97994.1"/>
    </source>
</evidence>
<evidence type="ECO:0000256" key="2">
    <source>
        <dbReference type="ARBA" id="ARBA00023002"/>
    </source>
</evidence>
<evidence type="ECO:0000313" key="6">
    <source>
        <dbReference type="Proteomes" id="UP000244855"/>
    </source>
</evidence>